<feature type="transmembrane region" description="Helical" evidence="5">
    <location>
        <begin position="274"/>
        <end position="293"/>
    </location>
</feature>
<reference evidence="7 8" key="1">
    <citation type="submission" date="2016-11" db="EMBL/GenBank/DDBJ databases">
        <authorList>
            <person name="Jaros S."/>
            <person name="Januszkiewicz K."/>
            <person name="Wedrychowicz H."/>
        </authorList>
    </citation>
    <scope>NUCLEOTIDE SEQUENCE [LARGE SCALE GENOMIC DNA]</scope>
    <source>
        <strain evidence="7 8">DSM 14809</strain>
    </source>
</reference>
<organism evidence="7 8">
    <name type="scientific">Pseudobutyrivibrio xylanivorans DSM 14809</name>
    <dbReference type="NCBI Taxonomy" id="1123012"/>
    <lineage>
        <taxon>Bacteria</taxon>
        <taxon>Bacillati</taxon>
        <taxon>Bacillota</taxon>
        <taxon>Clostridia</taxon>
        <taxon>Lachnospirales</taxon>
        <taxon>Lachnospiraceae</taxon>
        <taxon>Pseudobutyrivibrio</taxon>
    </lineage>
</organism>
<protein>
    <submittedName>
        <fullName evidence="7">ABC-2 type transport system permease protein</fullName>
    </submittedName>
</protein>
<keyword evidence="4 5" id="KW-0472">Membrane</keyword>
<feature type="domain" description="ABC-2 type transporter transmembrane" evidence="6">
    <location>
        <begin position="16"/>
        <end position="366"/>
    </location>
</feature>
<feature type="transmembrane region" description="Helical" evidence="5">
    <location>
        <begin position="197"/>
        <end position="221"/>
    </location>
</feature>
<evidence type="ECO:0000313" key="7">
    <source>
        <dbReference type="EMBL" id="SHJ27721.1"/>
    </source>
</evidence>
<feature type="transmembrane region" description="Helical" evidence="5">
    <location>
        <begin position="300"/>
        <end position="319"/>
    </location>
</feature>
<evidence type="ECO:0000256" key="1">
    <source>
        <dbReference type="ARBA" id="ARBA00004141"/>
    </source>
</evidence>
<dbReference type="Pfam" id="PF12698">
    <property type="entry name" value="ABC2_membrane_3"/>
    <property type="match status" value="1"/>
</dbReference>
<evidence type="ECO:0000256" key="2">
    <source>
        <dbReference type="ARBA" id="ARBA00022692"/>
    </source>
</evidence>
<comment type="subcellular location">
    <subcellularLocation>
        <location evidence="1">Membrane</location>
        <topology evidence="1">Multi-pass membrane protein</topology>
    </subcellularLocation>
</comment>
<accession>A0A1M6I002</accession>
<dbReference type="AlphaFoldDB" id="A0A1M6I002"/>
<evidence type="ECO:0000313" key="8">
    <source>
        <dbReference type="Proteomes" id="UP000184185"/>
    </source>
</evidence>
<dbReference type="Proteomes" id="UP000184185">
    <property type="component" value="Unassembled WGS sequence"/>
</dbReference>
<feature type="transmembrane region" description="Helical" evidence="5">
    <location>
        <begin position="242"/>
        <end position="262"/>
    </location>
</feature>
<name>A0A1M6I002_PSEXY</name>
<sequence>MRYLLLLKRFFRKKSYILMLLLVPLMVFLLKTVGHGQNSVMSIGVFIPGEDASSQALREKLEHETGAIQYFFYDSKEELQTDVANQTLTEGWLVPEDLDLMVQQLASNQFPSERVQVIIRESGLSHLLGKEIICSRIYPSVAKQLLINYVRSSFSQGQLSADELAKLEKSFDAYGLSGSLFKASYMDSSEMNDTPVILMPLRGILAMWLMLCGIATSMYYLEDQENGLFIWWHTKIRFFRDLGYYAVAFFAPSIITVISLIYSGSFTTLAKELPALVLYALSTIFFSMALRLIGPGKKFLGMLTPVLIILSTLLSPVFVDLKQLRQIQKCCPAFHYLSSIHDSYYLVTLLIYTILLGGLVVLLLKFSIKVRQVLKADLL</sequence>
<dbReference type="GO" id="GO:0016020">
    <property type="term" value="C:membrane"/>
    <property type="evidence" value="ECO:0007669"/>
    <property type="project" value="UniProtKB-SubCell"/>
</dbReference>
<gene>
    <name evidence="7" type="ORF">SAMN02745725_02154</name>
</gene>
<evidence type="ECO:0000256" key="5">
    <source>
        <dbReference type="SAM" id="Phobius"/>
    </source>
</evidence>
<evidence type="ECO:0000256" key="3">
    <source>
        <dbReference type="ARBA" id="ARBA00022989"/>
    </source>
</evidence>
<dbReference type="InterPro" id="IPR013525">
    <property type="entry name" value="ABC2_TM"/>
</dbReference>
<keyword evidence="2 5" id="KW-0812">Transmembrane</keyword>
<evidence type="ECO:0000256" key="4">
    <source>
        <dbReference type="ARBA" id="ARBA00023136"/>
    </source>
</evidence>
<dbReference type="OrthoDB" id="2065247at2"/>
<keyword evidence="3 5" id="KW-1133">Transmembrane helix</keyword>
<evidence type="ECO:0000259" key="6">
    <source>
        <dbReference type="Pfam" id="PF12698"/>
    </source>
</evidence>
<dbReference type="EMBL" id="FQYQ01000015">
    <property type="protein sequence ID" value="SHJ27721.1"/>
    <property type="molecule type" value="Genomic_DNA"/>
</dbReference>
<keyword evidence="8" id="KW-1185">Reference proteome</keyword>
<dbReference type="RefSeq" id="WP_072917706.1">
    <property type="nucleotide sequence ID" value="NZ_FQYQ01000015.1"/>
</dbReference>
<proteinExistence type="predicted"/>
<feature type="transmembrane region" description="Helical" evidence="5">
    <location>
        <begin position="344"/>
        <end position="364"/>
    </location>
</feature>
<dbReference type="GO" id="GO:0140359">
    <property type="term" value="F:ABC-type transporter activity"/>
    <property type="evidence" value="ECO:0007669"/>
    <property type="project" value="InterPro"/>
</dbReference>